<proteinExistence type="predicted"/>
<dbReference type="InterPro" id="IPR013766">
    <property type="entry name" value="Thioredoxin_domain"/>
</dbReference>
<evidence type="ECO:0000313" key="3">
    <source>
        <dbReference type="EMBL" id="MDG5975222.1"/>
    </source>
</evidence>
<evidence type="ECO:0000259" key="2">
    <source>
        <dbReference type="PROSITE" id="PS51352"/>
    </source>
</evidence>
<feature type="domain" description="Thioredoxin" evidence="2">
    <location>
        <begin position="27"/>
        <end position="166"/>
    </location>
</feature>
<name>A0A9X4NQB0_9BURK</name>
<accession>A0A9X4NQB0</accession>
<reference evidence="3" key="1">
    <citation type="submission" date="2013-01" db="EMBL/GenBank/DDBJ databases">
        <title>Genome draft of Hydrogenophaga taeniospiralis 2K1.</title>
        <authorList>
            <person name="Gomila M."/>
            <person name="Lalucat J."/>
        </authorList>
    </citation>
    <scope>NUCLEOTIDE SEQUENCE</scope>
    <source>
        <strain evidence="3">CCUG 15921</strain>
    </source>
</reference>
<dbReference type="GO" id="GO:0016491">
    <property type="term" value="F:oxidoreductase activity"/>
    <property type="evidence" value="ECO:0007669"/>
    <property type="project" value="InterPro"/>
</dbReference>
<gene>
    <name evidence="3" type="ORF">H010_08191</name>
</gene>
<keyword evidence="1" id="KW-0732">Signal</keyword>
<keyword evidence="4" id="KW-1185">Reference proteome</keyword>
<comment type="caution">
    <text evidence="3">The sequence shown here is derived from an EMBL/GenBank/DDBJ whole genome shotgun (WGS) entry which is preliminary data.</text>
</comment>
<protein>
    <recommendedName>
        <fullName evidence="2">Thioredoxin domain-containing protein</fullName>
    </recommendedName>
</protein>
<dbReference type="InterPro" id="IPR036249">
    <property type="entry name" value="Thioredoxin-like_sf"/>
</dbReference>
<dbReference type="Pfam" id="PF08534">
    <property type="entry name" value="Redoxin"/>
    <property type="match status" value="1"/>
</dbReference>
<sequence length="169" mass="18515">MTLLHPPLIGACTLALASLLAPMAQAADMGQTAPSFELPGHKGPIQLSAYKGKTVYLDFWASWCGPCKQSFPWMNDMQKRYSSSGLRVIGVNLDQKTDDAKAFLADTPAHFDVAYDPEGKTPKSYGIKGMPTSLLIGPDGKVLMVHQGFKEENRPELEKQIKQALHLKD</sequence>
<dbReference type="AlphaFoldDB" id="A0A9X4NQB0"/>
<dbReference type="PROSITE" id="PS51352">
    <property type="entry name" value="THIOREDOXIN_2"/>
    <property type="match status" value="1"/>
</dbReference>
<dbReference type="SUPFAM" id="SSF52833">
    <property type="entry name" value="Thioredoxin-like"/>
    <property type="match status" value="1"/>
</dbReference>
<dbReference type="Gene3D" id="3.40.30.10">
    <property type="entry name" value="Glutaredoxin"/>
    <property type="match status" value="1"/>
</dbReference>
<dbReference type="EMBL" id="AOGK01000005">
    <property type="protein sequence ID" value="MDG5975222.1"/>
    <property type="molecule type" value="Genomic_DNA"/>
</dbReference>
<dbReference type="RefSeq" id="WP_068167206.1">
    <property type="nucleotide sequence ID" value="NZ_AOGK01000005.1"/>
</dbReference>
<feature type="signal peptide" evidence="1">
    <location>
        <begin position="1"/>
        <end position="26"/>
    </location>
</feature>
<organism evidence="3 4">
    <name type="scientific">Hydrogenophaga taeniospiralis CCUG 15921</name>
    <dbReference type="NCBI Taxonomy" id="1281780"/>
    <lineage>
        <taxon>Bacteria</taxon>
        <taxon>Pseudomonadati</taxon>
        <taxon>Pseudomonadota</taxon>
        <taxon>Betaproteobacteria</taxon>
        <taxon>Burkholderiales</taxon>
        <taxon>Comamonadaceae</taxon>
        <taxon>Hydrogenophaga</taxon>
    </lineage>
</organism>
<dbReference type="PANTHER" id="PTHR42852">
    <property type="entry name" value="THIOL:DISULFIDE INTERCHANGE PROTEIN DSBE"/>
    <property type="match status" value="1"/>
</dbReference>
<dbReference type="Proteomes" id="UP001152876">
    <property type="component" value="Unassembled WGS sequence"/>
</dbReference>
<dbReference type="OrthoDB" id="9811352at2"/>
<dbReference type="CDD" id="cd02966">
    <property type="entry name" value="TlpA_like_family"/>
    <property type="match status" value="1"/>
</dbReference>
<dbReference type="InterPro" id="IPR013740">
    <property type="entry name" value="Redoxin"/>
</dbReference>
<dbReference type="InterPro" id="IPR050553">
    <property type="entry name" value="Thioredoxin_ResA/DsbE_sf"/>
</dbReference>
<evidence type="ECO:0000313" key="4">
    <source>
        <dbReference type="Proteomes" id="UP001152876"/>
    </source>
</evidence>
<evidence type="ECO:0000256" key="1">
    <source>
        <dbReference type="SAM" id="SignalP"/>
    </source>
</evidence>
<feature type="chain" id="PRO_5040837468" description="Thioredoxin domain-containing protein" evidence="1">
    <location>
        <begin position="27"/>
        <end position="169"/>
    </location>
</feature>
<dbReference type="PANTHER" id="PTHR42852:SF18">
    <property type="entry name" value="CHROMOSOME UNDETERMINED SCAFFOLD_47, WHOLE GENOME SHOTGUN SEQUENCE"/>
    <property type="match status" value="1"/>
</dbReference>